<dbReference type="Pfam" id="PF08818">
    <property type="entry name" value="DUF1801"/>
    <property type="match status" value="1"/>
</dbReference>
<reference evidence="2 3" key="1">
    <citation type="submission" date="2018-07" db="EMBL/GenBank/DDBJ databases">
        <title>Genomic and Epidemiologic Investigation of an Indolent Hospital Outbreak.</title>
        <authorList>
            <person name="Johnson R.C."/>
            <person name="Deming C."/>
            <person name="Conlan S."/>
            <person name="Zellmer C.J."/>
            <person name="Michelin A.V."/>
            <person name="Lee-Lin S."/>
            <person name="Thomas P.J."/>
            <person name="Park M."/>
            <person name="Weingarten R.A."/>
            <person name="Less J."/>
            <person name="Dekker J.P."/>
            <person name="Frank K.M."/>
            <person name="Musser K.A."/>
            <person name="Mcquiston J.R."/>
            <person name="Henderson D.K."/>
            <person name="Lau A.F."/>
            <person name="Palmore T.N."/>
            <person name="Segre J.A."/>
        </authorList>
    </citation>
    <scope>NUCLEOTIDE SEQUENCE [LARGE SCALE GENOMIC DNA]</scope>
    <source>
        <strain evidence="2 3">SK-CDC1_0717</strain>
    </source>
</reference>
<organism evidence="2 3">
    <name type="scientific">Sphingomonas koreensis</name>
    <dbReference type="NCBI Taxonomy" id="93064"/>
    <lineage>
        <taxon>Bacteria</taxon>
        <taxon>Pseudomonadati</taxon>
        <taxon>Pseudomonadota</taxon>
        <taxon>Alphaproteobacteria</taxon>
        <taxon>Sphingomonadales</taxon>
        <taxon>Sphingomonadaceae</taxon>
        <taxon>Sphingomonas</taxon>
    </lineage>
</organism>
<proteinExistence type="predicted"/>
<dbReference type="RefSeq" id="WP_126005364.1">
    <property type="nucleotide sequence ID" value="NZ_QQYZ01000021.1"/>
</dbReference>
<dbReference type="Proteomes" id="UP000287746">
    <property type="component" value="Unassembled WGS sequence"/>
</dbReference>
<comment type="caution">
    <text evidence="2">The sequence shown here is derived from an EMBL/GenBank/DDBJ whole genome shotgun (WGS) entry which is preliminary data.</text>
</comment>
<accession>A0A430FZI8</accession>
<dbReference type="SUPFAM" id="SSF159888">
    <property type="entry name" value="YdhG-like"/>
    <property type="match status" value="1"/>
</dbReference>
<dbReference type="AlphaFoldDB" id="A0A430FZI8"/>
<evidence type="ECO:0000313" key="2">
    <source>
        <dbReference type="EMBL" id="RSY79064.1"/>
    </source>
</evidence>
<gene>
    <name evidence="2" type="ORF">DAH66_17790</name>
</gene>
<sequence length="197" mass="22159">MATDPRVDSYIERQADFARPVLIWLRARIHAACPEVEESIKWGMPAFSHRGRPLANMAAFKAHASFGFWYREQMATGKEGEAMGQFGRIASLADLPDEAAMEAQVREAVALIESGELPKRAAKPPRPEAEIPEVLAEALARDPEAAANFEAFAPSCRRDYCEWIGEAKREATRDKRLAEAMAWIRAGKKRHWKYQSC</sequence>
<dbReference type="Gene3D" id="3.90.1150.200">
    <property type="match status" value="1"/>
</dbReference>
<dbReference type="Pfam" id="PF13376">
    <property type="entry name" value="OmdA"/>
    <property type="match status" value="1"/>
</dbReference>
<evidence type="ECO:0000313" key="3">
    <source>
        <dbReference type="Proteomes" id="UP000287746"/>
    </source>
</evidence>
<evidence type="ECO:0000259" key="1">
    <source>
        <dbReference type="Pfam" id="PF08818"/>
    </source>
</evidence>
<feature type="domain" description="YdhG-like" evidence="1">
    <location>
        <begin position="19"/>
        <end position="109"/>
    </location>
</feature>
<protein>
    <recommendedName>
        <fullName evidence="1">YdhG-like domain-containing protein</fullName>
    </recommendedName>
</protein>
<dbReference type="InterPro" id="IPR014922">
    <property type="entry name" value="YdhG-like"/>
</dbReference>
<dbReference type="EMBL" id="QQYZ01000021">
    <property type="protein sequence ID" value="RSY79064.1"/>
    <property type="molecule type" value="Genomic_DNA"/>
</dbReference>
<name>A0A430FZI8_9SPHN</name>